<organism evidence="1 2">
    <name type="scientific">Colocasia esculenta</name>
    <name type="common">Wild taro</name>
    <name type="synonym">Arum esculentum</name>
    <dbReference type="NCBI Taxonomy" id="4460"/>
    <lineage>
        <taxon>Eukaryota</taxon>
        <taxon>Viridiplantae</taxon>
        <taxon>Streptophyta</taxon>
        <taxon>Embryophyta</taxon>
        <taxon>Tracheophyta</taxon>
        <taxon>Spermatophyta</taxon>
        <taxon>Magnoliopsida</taxon>
        <taxon>Liliopsida</taxon>
        <taxon>Araceae</taxon>
        <taxon>Aroideae</taxon>
        <taxon>Colocasieae</taxon>
        <taxon>Colocasia</taxon>
    </lineage>
</organism>
<evidence type="ECO:0000313" key="2">
    <source>
        <dbReference type="Proteomes" id="UP000652761"/>
    </source>
</evidence>
<accession>A0A843WG15</accession>
<keyword evidence="2" id="KW-1185">Reference proteome</keyword>
<reference evidence="1" key="1">
    <citation type="submission" date="2017-07" db="EMBL/GenBank/DDBJ databases">
        <title>Taro Niue Genome Assembly and Annotation.</title>
        <authorList>
            <person name="Atibalentja N."/>
            <person name="Keating K."/>
            <person name="Fields C.J."/>
        </authorList>
    </citation>
    <scope>NUCLEOTIDE SEQUENCE</scope>
    <source>
        <strain evidence="1">Niue_2</strain>
        <tissue evidence="1">Leaf</tissue>
    </source>
</reference>
<evidence type="ECO:0000313" key="1">
    <source>
        <dbReference type="EMBL" id="MQM06397.1"/>
    </source>
</evidence>
<sequence length="123" mass="13474">MLEVFVLRWCRLGHAGAVFVLRGARRRWSFLREGPNGSAVHVEVVTVAWDPCPGEPVEGVLRATSVLELEAQQADSGAEGKTVVRLLSSGRARVGRTRRGGSGGPRSWQWFPFLVYVTLSVCP</sequence>
<dbReference type="EMBL" id="NMUH01003616">
    <property type="protein sequence ID" value="MQM06397.1"/>
    <property type="molecule type" value="Genomic_DNA"/>
</dbReference>
<comment type="caution">
    <text evidence="1">The sequence shown here is derived from an EMBL/GenBank/DDBJ whole genome shotgun (WGS) entry which is preliminary data.</text>
</comment>
<name>A0A843WG15_COLES</name>
<protein>
    <submittedName>
        <fullName evidence="1">Uncharacterized protein</fullName>
    </submittedName>
</protein>
<proteinExistence type="predicted"/>
<dbReference type="AlphaFoldDB" id="A0A843WG15"/>
<gene>
    <name evidence="1" type="ORF">Taro_039223</name>
</gene>
<dbReference type="Proteomes" id="UP000652761">
    <property type="component" value="Unassembled WGS sequence"/>
</dbReference>